<dbReference type="Pfam" id="PF07419">
    <property type="entry name" value="PilM"/>
    <property type="match status" value="1"/>
</dbReference>
<dbReference type="KEGG" id="ppoo:LW347_04635"/>
<sequence>MGYAITAFALVFFLIVGNANLKRSDLRESSMSTGVASLVASDMLRIASSINDWRYDNTVMDGVIDFSQVALMPRPDHRIKHVIADGRLWIWTADFPGLITALNDRSVTSALIGVTSHGHLMMLDGTDMNLPLPVGVADGDVVYLN</sequence>
<dbReference type="Gene3D" id="3.30.450.360">
    <property type="match status" value="1"/>
</dbReference>
<dbReference type="InterPro" id="IPR009987">
    <property type="entry name" value="IM_PilM"/>
</dbReference>
<protein>
    <submittedName>
        <fullName evidence="1">Type IV pilus biogenesis protein PilM</fullName>
    </submittedName>
</protein>
<accession>A0AAE9NTE3</accession>
<proteinExistence type="predicted"/>
<reference evidence="1" key="1">
    <citation type="submission" date="2021-12" db="EMBL/GenBank/DDBJ databases">
        <title>Genome sequence of novel Pectobacterium sp. causing blackleg.</title>
        <authorList>
            <person name="Wang J."/>
        </authorList>
    </citation>
    <scope>NUCLEOTIDE SEQUENCE</scope>
    <source>
        <strain evidence="1">BY21311</strain>
    </source>
</reference>
<gene>
    <name evidence="1" type="primary">pilM</name>
    <name evidence="1" type="ORF">LW347_04635</name>
</gene>
<evidence type="ECO:0000313" key="2">
    <source>
        <dbReference type="Proteomes" id="UP001059272"/>
    </source>
</evidence>
<dbReference type="EMBL" id="CP090065">
    <property type="protein sequence ID" value="UVO09267.1"/>
    <property type="molecule type" value="Genomic_DNA"/>
</dbReference>
<dbReference type="RefSeq" id="WP_258884351.1">
    <property type="nucleotide sequence ID" value="NZ_CP090065.1"/>
</dbReference>
<dbReference type="Proteomes" id="UP001059272">
    <property type="component" value="Chromosome"/>
</dbReference>
<name>A0AAE9NTE3_9GAMM</name>
<dbReference type="AlphaFoldDB" id="A0AAE9NTE3"/>
<evidence type="ECO:0000313" key="1">
    <source>
        <dbReference type="EMBL" id="UVO09267.1"/>
    </source>
</evidence>
<organism evidence="1 2">
    <name type="scientific">Pectobacterium polonicum</name>
    <dbReference type="NCBI Taxonomy" id="2485124"/>
    <lineage>
        <taxon>Bacteria</taxon>
        <taxon>Pseudomonadati</taxon>
        <taxon>Pseudomonadota</taxon>
        <taxon>Gammaproteobacteria</taxon>
        <taxon>Enterobacterales</taxon>
        <taxon>Pectobacteriaceae</taxon>
        <taxon>Pectobacterium</taxon>
    </lineage>
</organism>